<dbReference type="Pfam" id="PF18701">
    <property type="entry name" value="DUF5641"/>
    <property type="match status" value="1"/>
</dbReference>
<organism evidence="2 3">
    <name type="scientific">Plakobranchus ocellatus</name>
    <dbReference type="NCBI Taxonomy" id="259542"/>
    <lineage>
        <taxon>Eukaryota</taxon>
        <taxon>Metazoa</taxon>
        <taxon>Spiralia</taxon>
        <taxon>Lophotrochozoa</taxon>
        <taxon>Mollusca</taxon>
        <taxon>Gastropoda</taxon>
        <taxon>Heterobranchia</taxon>
        <taxon>Euthyneura</taxon>
        <taxon>Panpulmonata</taxon>
        <taxon>Sacoglossa</taxon>
        <taxon>Placobranchoidea</taxon>
        <taxon>Plakobranchidae</taxon>
        <taxon>Plakobranchus</taxon>
    </lineage>
</organism>
<evidence type="ECO:0000259" key="1">
    <source>
        <dbReference type="PROSITE" id="PS50994"/>
    </source>
</evidence>
<dbReference type="PANTHER" id="PTHR47331:SF1">
    <property type="entry name" value="GAG-LIKE PROTEIN"/>
    <property type="match status" value="1"/>
</dbReference>
<dbReference type="PANTHER" id="PTHR47331">
    <property type="entry name" value="PHD-TYPE DOMAIN-CONTAINING PROTEIN"/>
    <property type="match status" value="1"/>
</dbReference>
<dbReference type="EMBL" id="BLXT01005511">
    <property type="protein sequence ID" value="GFO23705.1"/>
    <property type="molecule type" value="Genomic_DNA"/>
</dbReference>
<feature type="domain" description="Integrase catalytic" evidence="1">
    <location>
        <begin position="48"/>
        <end position="222"/>
    </location>
</feature>
<evidence type="ECO:0000313" key="2">
    <source>
        <dbReference type="EMBL" id="GFO23705.1"/>
    </source>
</evidence>
<protein>
    <submittedName>
        <fullName evidence="2">Pro-pol polyprotein</fullName>
    </submittedName>
</protein>
<proteinExistence type="predicted"/>
<dbReference type="PROSITE" id="PS50994">
    <property type="entry name" value="INTEGRASE"/>
    <property type="match status" value="1"/>
</dbReference>
<dbReference type="AlphaFoldDB" id="A0AAV4BWJ9"/>
<dbReference type="InterPro" id="IPR012337">
    <property type="entry name" value="RNaseH-like_sf"/>
</dbReference>
<comment type="caution">
    <text evidence="2">The sequence shown here is derived from an EMBL/GenBank/DDBJ whole genome shotgun (WGS) entry which is preliminary data.</text>
</comment>
<dbReference type="InterPro" id="IPR036397">
    <property type="entry name" value="RNaseH_sf"/>
</dbReference>
<gene>
    <name evidence="2" type="ORF">PoB_005021000</name>
</gene>
<dbReference type="GO" id="GO:0003676">
    <property type="term" value="F:nucleic acid binding"/>
    <property type="evidence" value="ECO:0007669"/>
    <property type="project" value="InterPro"/>
</dbReference>
<dbReference type="InterPro" id="IPR001584">
    <property type="entry name" value="Integrase_cat-core"/>
</dbReference>
<accession>A0AAV4BWJ9</accession>
<dbReference type="InterPro" id="IPR040676">
    <property type="entry name" value="DUF5641"/>
</dbReference>
<dbReference type="Gene3D" id="3.30.420.10">
    <property type="entry name" value="Ribonuclease H-like superfamily/Ribonuclease H"/>
    <property type="match status" value="1"/>
</dbReference>
<name>A0AAV4BWJ9_9GAST</name>
<keyword evidence="3" id="KW-1185">Reference proteome</keyword>
<evidence type="ECO:0000313" key="3">
    <source>
        <dbReference type="Proteomes" id="UP000735302"/>
    </source>
</evidence>
<sequence>MITAVRNHYWVIGLRSLARRVKGECLSCKRVDARACQEPMAPLMEARLKKAPVFNTTGLDYAGPVYCKDFPGEKFYILLFTCAVTRAVHLELVNSLSLTHFLLAFRRFVSRRGLPKTVFSDNAKTFKSASTELLKLYGSNSPYWRFSVPRAPWWGGWWERMVRNMKVSLKKTVGLKSLERTELETLLTEVEACLNSRPLTFVGDDIDNGHPLTPSHFLLGRGSHLDKVSCEPSLDVSPELIKEKSKALEGRLDMFWKQWQDEYLKHLPLPKRRDKFGKLEVGSVVLIREDNCPRLQWPMGVVERLIPGKDGVAITVEVRTKRENFFRPLQRLHGMELNEEKAMEEVRKDNVYHTRFGRPSRSTVRFNIDSI</sequence>
<dbReference type="SUPFAM" id="SSF53098">
    <property type="entry name" value="Ribonuclease H-like"/>
    <property type="match status" value="1"/>
</dbReference>
<dbReference type="Proteomes" id="UP000735302">
    <property type="component" value="Unassembled WGS sequence"/>
</dbReference>
<dbReference type="GO" id="GO:0015074">
    <property type="term" value="P:DNA integration"/>
    <property type="evidence" value="ECO:0007669"/>
    <property type="project" value="InterPro"/>
</dbReference>
<reference evidence="2 3" key="1">
    <citation type="journal article" date="2021" name="Elife">
        <title>Chloroplast acquisition without the gene transfer in kleptoplastic sea slugs, Plakobranchus ocellatus.</title>
        <authorList>
            <person name="Maeda T."/>
            <person name="Takahashi S."/>
            <person name="Yoshida T."/>
            <person name="Shimamura S."/>
            <person name="Takaki Y."/>
            <person name="Nagai Y."/>
            <person name="Toyoda A."/>
            <person name="Suzuki Y."/>
            <person name="Arimoto A."/>
            <person name="Ishii H."/>
            <person name="Satoh N."/>
            <person name="Nishiyama T."/>
            <person name="Hasebe M."/>
            <person name="Maruyama T."/>
            <person name="Minagawa J."/>
            <person name="Obokata J."/>
            <person name="Shigenobu S."/>
        </authorList>
    </citation>
    <scope>NUCLEOTIDE SEQUENCE [LARGE SCALE GENOMIC DNA]</scope>
</reference>